<dbReference type="AlphaFoldDB" id="A0A5C5ZIV7"/>
<reference evidence="2 3" key="1">
    <citation type="submission" date="2019-02" db="EMBL/GenBank/DDBJ databases">
        <title>Deep-cultivation of Planctomycetes and their phenomic and genomic characterization uncovers novel biology.</title>
        <authorList>
            <person name="Wiegand S."/>
            <person name="Jogler M."/>
            <person name="Boedeker C."/>
            <person name="Pinto D."/>
            <person name="Vollmers J."/>
            <person name="Rivas-Marin E."/>
            <person name="Kohn T."/>
            <person name="Peeters S.H."/>
            <person name="Heuer A."/>
            <person name="Rast P."/>
            <person name="Oberbeckmann S."/>
            <person name="Bunk B."/>
            <person name="Jeske O."/>
            <person name="Meyerdierks A."/>
            <person name="Storesund J.E."/>
            <person name="Kallscheuer N."/>
            <person name="Luecker S."/>
            <person name="Lage O.M."/>
            <person name="Pohl T."/>
            <person name="Merkel B.J."/>
            <person name="Hornburger P."/>
            <person name="Mueller R.-W."/>
            <person name="Bruemmer F."/>
            <person name="Labrenz M."/>
            <person name="Spormann A.M."/>
            <person name="Op Den Camp H."/>
            <person name="Overmann J."/>
            <person name="Amann R."/>
            <person name="Jetten M.S.M."/>
            <person name="Mascher T."/>
            <person name="Medema M.H."/>
            <person name="Devos D.P."/>
            <person name="Kaster A.-K."/>
            <person name="Ovreas L."/>
            <person name="Rohde M."/>
            <person name="Galperin M.Y."/>
            <person name="Jogler C."/>
        </authorList>
    </citation>
    <scope>NUCLEOTIDE SEQUENCE [LARGE SCALE GENOMIC DNA]</scope>
    <source>
        <strain evidence="2 3">Mal64</strain>
    </source>
</reference>
<protein>
    <submittedName>
        <fullName evidence="2">Alpha/beta hydrolase family protein</fullName>
    </submittedName>
</protein>
<evidence type="ECO:0000259" key="1">
    <source>
        <dbReference type="Pfam" id="PF12146"/>
    </source>
</evidence>
<dbReference type="SUPFAM" id="SSF53474">
    <property type="entry name" value="alpha/beta-Hydrolases"/>
    <property type="match status" value="1"/>
</dbReference>
<sequence>MTSSTPPADEAVADHATEPVSRWPRRLRRLAAVALALVGLQLLGDLVYSAYIAAAIEAWEETVAWNADGVREGCGAHSLGPVDDPSATALLLVHGFNASPRHWDLIAPELAERGFAVRVMRLPGFCERVSEYADSRAEEWVAAVTKELAQLREKHDRVGVVAHSLGGATTIGALLDGAPLDGAERGDDPMVDFAVLLAPAVKVSSARAPIGTTRFWHEFSKRAFLFTDTLRSPYDMDCHDESRLGWPGRTPFSPIAVVDSLYGLMDRNAPRAELFRTPLLMVLSKSDIIVDTAAAAAYYERIPSETKELLVLENSGHAIPLDYQWREVMEAIAGFAESNGD</sequence>
<dbReference type="InterPro" id="IPR051044">
    <property type="entry name" value="MAG_DAG_Lipase"/>
</dbReference>
<dbReference type="EMBL" id="SJPQ01000004">
    <property type="protein sequence ID" value="TWT86937.1"/>
    <property type="molecule type" value="Genomic_DNA"/>
</dbReference>
<name>A0A5C5ZIV7_9BACT</name>
<proteinExistence type="predicted"/>
<gene>
    <name evidence="2" type="ORF">Mal64_37670</name>
</gene>
<dbReference type="GO" id="GO:0016787">
    <property type="term" value="F:hydrolase activity"/>
    <property type="evidence" value="ECO:0007669"/>
    <property type="project" value="UniProtKB-KW"/>
</dbReference>
<evidence type="ECO:0000313" key="3">
    <source>
        <dbReference type="Proteomes" id="UP000315440"/>
    </source>
</evidence>
<dbReference type="Proteomes" id="UP000315440">
    <property type="component" value="Unassembled WGS sequence"/>
</dbReference>
<accession>A0A5C5ZIV7</accession>
<keyword evidence="3" id="KW-1185">Reference proteome</keyword>
<dbReference type="Gene3D" id="3.40.50.1820">
    <property type="entry name" value="alpha/beta hydrolase"/>
    <property type="match status" value="1"/>
</dbReference>
<dbReference type="RefSeq" id="WP_146403141.1">
    <property type="nucleotide sequence ID" value="NZ_SJPQ01000004.1"/>
</dbReference>
<dbReference type="OrthoDB" id="1643507at2"/>
<comment type="caution">
    <text evidence="2">The sequence shown here is derived from an EMBL/GenBank/DDBJ whole genome shotgun (WGS) entry which is preliminary data.</text>
</comment>
<keyword evidence="2" id="KW-0378">Hydrolase</keyword>
<dbReference type="InterPro" id="IPR022742">
    <property type="entry name" value="Hydrolase_4"/>
</dbReference>
<evidence type="ECO:0000313" key="2">
    <source>
        <dbReference type="EMBL" id="TWT86937.1"/>
    </source>
</evidence>
<organism evidence="2 3">
    <name type="scientific">Pseudobythopirellula maris</name>
    <dbReference type="NCBI Taxonomy" id="2527991"/>
    <lineage>
        <taxon>Bacteria</taxon>
        <taxon>Pseudomonadati</taxon>
        <taxon>Planctomycetota</taxon>
        <taxon>Planctomycetia</taxon>
        <taxon>Pirellulales</taxon>
        <taxon>Lacipirellulaceae</taxon>
        <taxon>Pseudobythopirellula</taxon>
    </lineage>
</organism>
<dbReference type="InterPro" id="IPR029058">
    <property type="entry name" value="AB_hydrolase_fold"/>
</dbReference>
<dbReference type="Pfam" id="PF12146">
    <property type="entry name" value="Hydrolase_4"/>
    <property type="match status" value="1"/>
</dbReference>
<dbReference type="PANTHER" id="PTHR11614">
    <property type="entry name" value="PHOSPHOLIPASE-RELATED"/>
    <property type="match status" value="1"/>
</dbReference>
<feature type="domain" description="Serine aminopeptidase S33" evidence="1">
    <location>
        <begin position="88"/>
        <end position="322"/>
    </location>
</feature>